<keyword evidence="3" id="KW-1185">Reference proteome</keyword>
<reference evidence="2 3" key="1">
    <citation type="submission" date="2020-03" db="EMBL/GenBank/DDBJ databases">
        <title>Roseomonas selenitidurans sp. nov. isolated from soil.</title>
        <authorList>
            <person name="Liu H."/>
        </authorList>
    </citation>
    <scope>NUCLEOTIDE SEQUENCE [LARGE SCALE GENOMIC DNA]</scope>
    <source>
        <strain evidence="2 3">JCM 15073</strain>
    </source>
</reference>
<dbReference type="PROSITE" id="PS51318">
    <property type="entry name" value="TAT"/>
    <property type="match status" value="1"/>
</dbReference>
<dbReference type="InterPro" id="IPR042100">
    <property type="entry name" value="Bug_dom1"/>
</dbReference>
<accession>A0ABX1F610</accession>
<proteinExistence type="inferred from homology"/>
<comment type="similarity">
    <text evidence="1">Belongs to the UPF0065 (bug) family.</text>
</comment>
<protein>
    <recommendedName>
        <fullName evidence="4">Tripartite tricarboxylate transporter substrate binding protein</fullName>
    </recommendedName>
</protein>
<dbReference type="InterPro" id="IPR006311">
    <property type="entry name" value="TAT_signal"/>
</dbReference>
<sequence length="319" mass="33230">MTYSGLPRRRVLGLGLAGTLGLAAPALASRRNRAELLVGAAPGSKADLWARGVAPFLERAVPRLTLAVRNHPGRGGLESVAALAAADPARPVIGVFTAPLLLARAVEAGEPFPVDRVAPLAAVLEESMILVGEPGGPPDVAALRALGDSGTLGTPAPGSAAHFAASRLDGRLDLPRFAFPTAAAARQAAASGHVAATMLPLPDAIAQLREGRLRGIGLAAASRSALLPDVATLQEQEVDLIASAQRGFALHPAAPEPFRAALLRGLEAVAADPDFAEQCAANGQNPRFRDPESWTSLLRRADAELRRRWAEEPWLPRRA</sequence>
<dbReference type="SUPFAM" id="SSF53850">
    <property type="entry name" value="Periplasmic binding protein-like II"/>
    <property type="match status" value="1"/>
</dbReference>
<evidence type="ECO:0008006" key="4">
    <source>
        <dbReference type="Google" id="ProtNLM"/>
    </source>
</evidence>
<dbReference type="PANTHER" id="PTHR42928">
    <property type="entry name" value="TRICARBOXYLATE-BINDING PROTEIN"/>
    <property type="match status" value="1"/>
</dbReference>
<gene>
    <name evidence="2" type="ORF">HB662_23710</name>
</gene>
<name>A0ABX1F610_9PROT</name>
<dbReference type="PANTHER" id="PTHR42928:SF5">
    <property type="entry name" value="BLR1237 PROTEIN"/>
    <property type="match status" value="1"/>
</dbReference>
<evidence type="ECO:0000313" key="2">
    <source>
        <dbReference type="EMBL" id="NKE47803.1"/>
    </source>
</evidence>
<dbReference type="Proteomes" id="UP000765160">
    <property type="component" value="Unassembled WGS sequence"/>
</dbReference>
<evidence type="ECO:0000313" key="3">
    <source>
        <dbReference type="Proteomes" id="UP000765160"/>
    </source>
</evidence>
<evidence type="ECO:0000256" key="1">
    <source>
        <dbReference type="ARBA" id="ARBA00006987"/>
    </source>
</evidence>
<comment type="caution">
    <text evidence="2">The sequence shown here is derived from an EMBL/GenBank/DDBJ whole genome shotgun (WGS) entry which is preliminary data.</text>
</comment>
<organism evidence="2 3">
    <name type="scientific">Falsiroseomonas frigidaquae</name>
    <dbReference type="NCBI Taxonomy" id="487318"/>
    <lineage>
        <taxon>Bacteria</taxon>
        <taxon>Pseudomonadati</taxon>
        <taxon>Pseudomonadota</taxon>
        <taxon>Alphaproteobacteria</taxon>
        <taxon>Acetobacterales</taxon>
        <taxon>Roseomonadaceae</taxon>
        <taxon>Falsiroseomonas</taxon>
    </lineage>
</organism>
<dbReference type="Pfam" id="PF03401">
    <property type="entry name" value="TctC"/>
    <property type="match status" value="1"/>
</dbReference>
<dbReference type="Gene3D" id="3.40.190.10">
    <property type="entry name" value="Periplasmic binding protein-like II"/>
    <property type="match status" value="1"/>
</dbReference>
<dbReference type="RefSeq" id="WP_168053535.1">
    <property type="nucleotide sequence ID" value="NZ_JAATJR010000007.1"/>
</dbReference>
<dbReference type="InterPro" id="IPR005064">
    <property type="entry name" value="BUG"/>
</dbReference>
<dbReference type="Gene3D" id="3.40.190.150">
    <property type="entry name" value="Bordetella uptake gene, domain 1"/>
    <property type="match status" value="1"/>
</dbReference>
<dbReference type="EMBL" id="JAAVTX010000007">
    <property type="protein sequence ID" value="NKE47803.1"/>
    <property type="molecule type" value="Genomic_DNA"/>
</dbReference>